<organism evidence="1 2">
    <name type="scientific">Trichinella pseudospiralis</name>
    <name type="common">Parasitic roundworm</name>
    <dbReference type="NCBI Taxonomy" id="6337"/>
    <lineage>
        <taxon>Eukaryota</taxon>
        <taxon>Metazoa</taxon>
        <taxon>Ecdysozoa</taxon>
        <taxon>Nematoda</taxon>
        <taxon>Enoplea</taxon>
        <taxon>Dorylaimia</taxon>
        <taxon>Trichinellida</taxon>
        <taxon>Trichinellidae</taxon>
        <taxon>Trichinella</taxon>
    </lineage>
</organism>
<accession>A0A0V1AKK6</accession>
<dbReference type="EMBL" id="JYDR01006442">
    <property type="protein sequence ID" value="KRY24969.1"/>
    <property type="molecule type" value="Genomic_DNA"/>
</dbReference>
<evidence type="ECO:0000313" key="1">
    <source>
        <dbReference type="EMBL" id="KRY24969.1"/>
    </source>
</evidence>
<proteinExistence type="predicted"/>
<gene>
    <name evidence="1" type="ORF">T4A_12831</name>
</gene>
<sequence length="30" mass="3550">MDMFCGDNRDSSEKFLKKKFHKNVDNSNDV</sequence>
<evidence type="ECO:0000313" key="2">
    <source>
        <dbReference type="Proteomes" id="UP000054632"/>
    </source>
</evidence>
<reference evidence="1 2" key="1">
    <citation type="submission" date="2015-01" db="EMBL/GenBank/DDBJ databases">
        <title>Evolution of Trichinella species and genotypes.</title>
        <authorList>
            <person name="Korhonen P.K."/>
            <person name="Edoardo P."/>
            <person name="Giuseppe L.R."/>
            <person name="Gasser R.B."/>
        </authorList>
    </citation>
    <scope>NUCLEOTIDE SEQUENCE [LARGE SCALE GENOMIC DNA]</scope>
    <source>
        <strain evidence="1">ISS13</strain>
    </source>
</reference>
<protein>
    <submittedName>
        <fullName evidence="1">Uncharacterized protein</fullName>
    </submittedName>
</protein>
<dbReference type="Proteomes" id="UP000054632">
    <property type="component" value="Unassembled WGS sequence"/>
</dbReference>
<dbReference type="AlphaFoldDB" id="A0A0V1AKK6"/>
<name>A0A0V1AKK6_TRIPS</name>
<comment type="caution">
    <text evidence="1">The sequence shown here is derived from an EMBL/GenBank/DDBJ whole genome shotgun (WGS) entry which is preliminary data.</text>
</comment>